<evidence type="ECO:0000313" key="4">
    <source>
        <dbReference type="EMBL" id="JAS89765.1"/>
    </source>
</evidence>
<dbReference type="GO" id="GO:0016616">
    <property type="term" value="F:oxidoreductase activity, acting on the CH-OH group of donors, NAD or NADP as acceptor"/>
    <property type="evidence" value="ECO:0007669"/>
    <property type="project" value="UniProtKB-ARBA"/>
</dbReference>
<dbReference type="PRINTS" id="PR00081">
    <property type="entry name" value="GDHRDH"/>
</dbReference>
<proteinExistence type="inferred from homology"/>
<name>A0A1B6IS58_9HEMI</name>
<dbReference type="PANTHER" id="PTHR43115">
    <property type="entry name" value="DEHYDROGENASE/REDUCTASE SDR FAMILY MEMBER 11"/>
    <property type="match status" value="1"/>
</dbReference>
<dbReference type="PRINTS" id="PR00080">
    <property type="entry name" value="SDRFAMILY"/>
</dbReference>
<reference evidence="4" key="1">
    <citation type="submission" date="2015-11" db="EMBL/GenBank/DDBJ databases">
        <title>De novo transcriptome assembly of four potential Pierce s Disease insect vectors from Arizona vineyards.</title>
        <authorList>
            <person name="Tassone E.E."/>
        </authorList>
    </citation>
    <scope>NUCLEOTIDE SEQUENCE</scope>
</reference>
<comment type="similarity">
    <text evidence="1 3">Belongs to the short-chain dehydrogenases/reductases (SDR) family.</text>
</comment>
<dbReference type="Gene3D" id="3.40.50.720">
    <property type="entry name" value="NAD(P)-binding Rossmann-like Domain"/>
    <property type="match status" value="1"/>
</dbReference>
<dbReference type="Pfam" id="PF00106">
    <property type="entry name" value="adh_short"/>
    <property type="match status" value="1"/>
</dbReference>
<dbReference type="InterPro" id="IPR036291">
    <property type="entry name" value="NAD(P)-bd_dom_sf"/>
</dbReference>
<sequence>MDKWRGKVAIVTGASAGIGAAVVQALVHHGMVVVGLARRTEKIEEMSAALSKAGEKGKLVGIKTDLRKEGDILSAFQWVEKELGGPDVLVNNAGITYLGDFQDGVIEEWRAMLDVNILAVCICMREFLKSTTNRGKQNGHIINISSVAGHVPSHTFAVYSGTKFALTAISQSLRRELAQKGSTIKVTNVSPGLTWSETTTKNLGDAGMEMMAASDVAQAIVDVLSATAVTQVCEVVLTPVPTIEYIY</sequence>
<accession>A0A1B6IS58</accession>
<dbReference type="PANTHER" id="PTHR43115:SF4">
    <property type="entry name" value="DEHYDROGENASE_REDUCTASE SDR FAMILY MEMBER 11"/>
    <property type="match status" value="1"/>
</dbReference>
<keyword evidence="2" id="KW-0560">Oxidoreductase</keyword>
<dbReference type="AlphaFoldDB" id="A0A1B6IS58"/>
<protein>
    <submittedName>
        <fullName evidence="4">Uncharacterized protein</fullName>
    </submittedName>
</protein>
<dbReference type="SUPFAM" id="SSF51735">
    <property type="entry name" value="NAD(P)-binding Rossmann-fold domains"/>
    <property type="match status" value="1"/>
</dbReference>
<gene>
    <name evidence="4" type="ORF">g.14554</name>
</gene>
<dbReference type="EMBL" id="GECU01017941">
    <property type="protein sequence ID" value="JAS89765.1"/>
    <property type="molecule type" value="Transcribed_RNA"/>
</dbReference>
<evidence type="ECO:0000256" key="3">
    <source>
        <dbReference type="RuleBase" id="RU000363"/>
    </source>
</evidence>
<evidence type="ECO:0000256" key="2">
    <source>
        <dbReference type="ARBA" id="ARBA00023002"/>
    </source>
</evidence>
<organism evidence="4">
    <name type="scientific">Homalodisca liturata</name>
    <dbReference type="NCBI Taxonomy" id="320908"/>
    <lineage>
        <taxon>Eukaryota</taxon>
        <taxon>Metazoa</taxon>
        <taxon>Ecdysozoa</taxon>
        <taxon>Arthropoda</taxon>
        <taxon>Hexapoda</taxon>
        <taxon>Insecta</taxon>
        <taxon>Pterygota</taxon>
        <taxon>Neoptera</taxon>
        <taxon>Paraneoptera</taxon>
        <taxon>Hemiptera</taxon>
        <taxon>Auchenorrhyncha</taxon>
        <taxon>Membracoidea</taxon>
        <taxon>Cicadellidae</taxon>
        <taxon>Cicadellinae</taxon>
        <taxon>Proconiini</taxon>
        <taxon>Homalodisca</taxon>
    </lineage>
</organism>
<evidence type="ECO:0000256" key="1">
    <source>
        <dbReference type="ARBA" id="ARBA00006484"/>
    </source>
</evidence>
<dbReference type="InterPro" id="IPR002347">
    <property type="entry name" value="SDR_fam"/>
</dbReference>
<dbReference type="FunFam" id="3.40.50.720:FF:000047">
    <property type="entry name" value="NADP-dependent L-serine/L-allo-threonine dehydrogenase"/>
    <property type="match status" value="1"/>
</dbReference>
<dbReference type="PROSITE" id="PS00061">
    <property type="entry name" value="ADH_SHORT"/>
    <property type="match status" value="1"/>
</dbReference>
<dbReference type="InterPro" id="IPR020904">
    <property type="entry name" value="Sc_DH/Rdtase_CS"/>
</dbReference>